<organism evidence="1 2">
    <name type="scientific">Fusarium poae</name>
    <dbReference type="NCBI Taxonomy" id="36050"/>
    <lineage>
        <taxon>Eukaryota</taxon>
        <taxon>Fungi</taxon>
        <taxon>Dikarya</taxon>
        <taxon>Ascomycota</taxon>
        <taxon>Pezizomycotina</taxon>
        <taxon>Sordariomycetes</taxon>
        <taxon>Hypocreomycetidae</taxon>
        <taxon>Hypocreales</taxon>
        <taxon>Nectriaceae</taxon>
        <taxon>Fusarium</taxon>
    </lineage>
</organism>
<protein>
    <submittedName>
        <fullName evidence="1">Uncharacterized protein</fullName>
    </submittedName>
</protein>
<accession>A0A1B8AJI0</accession>
<name>A0A1B8AJI0_FUSPO</name>
<keyword evidence="2" id="KW-1185">Reference proteome</keyword>
<reference evidence="1 2" key="1">
    <citation type="submission" date="2016-06" db="EMBL/GenBank/DDBJ databases">
        <title>Living apart together: crosstalk between the core and supernumerary genomes in a fungal plant pathogen.</title>
        <authorList>
            <person name="Vanheule A."/>
            <person name="Audenaert K."/>
            <person name="Warris S."/>
            <person name="Van De Geest H."/>
            <person name="Schijlen E."/>
            <person name="Hofte M."/>
            <person name="De Saeger S."/>
            <person name="Haesaert G."/>
            <person name="Waalwijk C."/>
            <person name="Van Der Lee T."/>
        </authorList>
    </citation>
    <scope>NUCLEOTIDE SEQUENCE [LARGE SCALE GENOMIC DNA]</scope>
    <source>
        <strain evidence="1 2">2516</strain>
    </source>
</reference>
<evidence type="ECO:0000313" key="2">
    <source>
        <dbReference type="Proteomes" id="UP000091967"/>
    </source>
</evidence>
<dbReference type="AlphaFoldDB" id="A0A1B8AJI0"/>
<proteinExistence type="predicted"/>
<gene>
    <name evidence="1" type="ORF">FPOA_06825</name>
</gene>
<sequence>MNLMNSCPPSAPSFRSYSCRQRVPTNTFALGKRNPITVWILTATYRGLSCSSAERLEVEVSTRLAWLREPFA</sequence>
<comment type="caution">
    <text evidence="1">The sequence shown here is derived from an EMBL/GenBank/DDBJ whole genome shotgun (WGS) entry which is preliminary data.</text>
</comment>
<dbReference type="Proteomes" id="UP000091967">
    <property type="component" value="Unassembled WGS sequence"/>
</dbReference>
<dbReference type="EMBL" id="LYXU01000003">
    <property type="protein sequence ID" value="OBS20456.1"/>
    <property type="molecule type" value="Genomic_DNA"/>
</dbReference>
<evidence type="ECO:0000313" key="1">
    <source>
        <dbReference type="EMBL" id="OBS20456.1"/>
    </source>
</evidence>